<keyword evidence="1" id="KW-1133">Transmembrane helix</keyword>
<feature type="transmembrane region" description="Helical" evidence="1">
    <location>
        <begin position="32"/>
        <end position="52"/>
    </location>
</feature>
<proteinExistence type="predicted"/>
<dbReference type="EMBL" id="MN740111">
    <property type="protein sequence ID" value="QHT88197.1"/>
    <property type="molecule type" value="Genomic_DNA"/>
</dbReference>
<name>A0A6C0I724_9ZZZZ</name>
<organism evidence="2">
    <name type="scientific">viral metagenome</name>
    <dbReference type="NCBI Taxonomy" id="1070528"/>
    <lineage>
        <taxon>unclassified sequences</taxon>
        <taxon>metagenomes</taxon>
        <taxon>organismal metagenomes</taxon>
    </lineage>
</organism>
<sequence length="155" mass="18280">MVFAEYLHPGCYSQLYMIESKMKSLKCGIYEGIYWSILISIFIIVMVLRMLIIDKKPEMDETKIKNYTIIIIFIIFVTLITFYSIGYVNKWNSFQELIEKYKKQGLRDYEIFYIFEMELGRNAAPYLTAISAGSGLLFKRGKDEKENNTKKENVQ</sequence>
<evidence type="ECO:0000256" key="1">
    <source>
        <dbReference type="SAM" id="Phobius"/>
    </source>
</evidence>
<accession>A0A6C0I724</accession>
<keyword evidence="1" id="KW-0472">Membrane</keyword>
<keyword evidence="1" id="KW-0812">Transmembrane</keyword>
<protein>
    <submittedName>
        <fullName evidence="2">Uncharacterized protein</fullName>
    </submittedName>
</protein>
<feature type="transmembrane region" description="Helical" evidence="1">
    <location>
        <begin position="64"/>
        <end position="85"/>
    </location>
</feature>
<dbReference type="AlphaFoldDB" id="A0A6C0I724"/>
<reference evidence="2" key="1">
    <citation type="journal article" date="2020" name="Nature">
        <title>Giant virus diversity and host interactions through global metagenomics.</title>
        <authorList>
            <person name="Schulz F."/>
            <person name="Roux S."/>
            <person name="Paez-Espino D."/>
            <person name="Jungbluth S."/>
            <person name="Walsh D.A."/>
            <person name="Denef V.J."/>
            <person name="McMahon K.D."/>
            <person name="Konstantinidis K.T."/>
            <person name="Eloe-Fadrosh E.A."/>
            <person name="Kyrpides N.C."/>
            <person name="Woyke T."/>
        </authorList>
    </citation>
    <scope>NUCLEOTIDE SEQUENCE</scope>
    <source>
        <strain evidence="2">GVMAG-M-3300023184-24</strain>
    </source>
</reference>
<evidence type="ECO:0000313" key="2">
    <source>
        <dbReference type="EMBL" id="QHT88197.1"/>
    </source>
</evidence>